<evidence type="ECO:0008006" key="3">
    <source>
        <dbReference type="Google" id="ProtNLM"/>
    </source>
</evidence>
<dbReference type="AlphaFoldDB" id="A0A7T7I7G0"/>
<dbReference type="KEGG" id="slf:JEQ17_24740"/>
<keyword evidence="2" id="KW-1185">Reference proteome</keyword>
<dbReference type="Proteomes" id="UP000595636">
    <property type="component" value="Chromosome"/>
</dbReference>
<name>A0A7T7I7G0_9ACTN</name>
<evidence type="ECO:0000313" key="2">
    <source>
        <dbReference type="Proteomes" id="UP000595636"/>
    </source>
</evidence>
<organism evidence="1 2">
    <name type="scientific">Streptomyces liliifuscus</name>
    <dbReference type="NCBI Taxonomy" id="2797636"/>
    <lineage>
        <taxon>Bacteria</taxon>
        <taxon>Bacillati</taxon>
        <taxon>Actinomycetota</taxon>
        <taxon>Actinomycetes</taxon>
        <taxon>Kitasatosporales</taxon>
        <taxon>Streptomycetaceae</taxon>
        <taxon>Streptomyces</taxon>
    </lineage>
</organism>
<dbReference type="InterPro" id="IPR016181">
    <property type="entry name" value="Acyl_CoA_acyltransferase"/>
</dbReference>
<sequence length="250" mass="26602">MIMTATTATAATMAKPLPLRPRTTVRAAGLVDVPAVARLIAPTDADTGVVPRHPNVPRHPDAAPVDWDRARRAMRLMLAHHALEDGQVWVAEREDGRLLAAAVWLPPSSGAEPPDQRFSGLLSRELALGPQERSFLSAGPGKTEWKPDESHWKVAVVGALDDTSAWDHTVAADLLAPGLRAVDEEGGTAVAVTLSARHGDQLRPLGFRRPRAICLTPGGSVWMTTRQPAGTARESVAPGCFRSLPGSRAA</sequence>
<reference evidence="1 2" key="1">
    <citation type="submission" date="2020-12" db="EMBL/GenBank/DDBJ databases">
        <title>A novel species.</title>
        <authorList>
            <person name="Li K."/>
        </authorList>
    </citation>
    <scope>NUCLEOTIDE SEQUENCE [LARGE SCALE GENOMIC DNA]</scope>
    <source>
        <strain evidence="1 2">ZYC-3</strain>
    </source>
</reference>
<dbReference type="EMBL" id="CP066831">
    <property type="protein sequence ID" value="QQM42322.1"/>
    <property type="molecule type" value="Genomic_DNA"/>
</dbReference>
<dbReference type="RefSeq" id="WP_200397256.1">
    <property type="nucleotide sequence ID" value="NZ_CP066831.1"/>
</dbReference>
<gene>
    <name evidence="1" type="ORF">JEQ17_24740</name>
</gene>
<protein>
    <recommendedName>
        <fullName evidence="3">N-acetyltransferase</fullName>
    </recommendedName>
</protein>
<dbReference type="SUPFAM" id="SSF55729">
    <property type="entry name" value="Acyl-CoA N-acyltransferases (Nat)"/>
    <property type="match status" value="1"/>
</dbReference>
<evidence type="ECO:0000313" key="1">
    <source>
        <dbReference type="EMBL" id="QQM42322.1"/>
    </source>
</evidence>
<accession>A0A7T7I7G0</accession>
<dbReference type="Gene3D" id="3.40.630.30">
    <property type="match status" value="1"/>
</dbReference>
<proteinExistence type="predicted"/>